<keyword evidence="2" id="KW-1185">Reference proteome</keyword>
<dbReference type="GO" id="GO:0004714">
    <property type="term" value="F:transmembrane receptor protein tyrosine kinase activity"/>
    <property type="evidence" value="ECO:0007669"/>
    <property type="project" value="InterPro"/>
</dbReference>
<dbReference type="AlphaFoldDB" id="A0A835LMF0"/>
<dbReference type="PANTHER" id="PTHR27003">
    <property type="entry name" value="OS07G0166700 PROTEIN"/>
    <property type="match status" value="1"/>
</dbReference>
<dbReference type="GO" id="GO:0009506">
    <property type="term" value="C:plasmodesma"/>
    <property type="evidence" value="ECO:0007669"/>
    <property type="project" value="TreeGrafter"/>
</dbReference>
<comment type="caution">
    <text evidence="1">The sequence shown here is derived from an EMBL/GenBank/DDBJ whole genome shotgun (WGS) entry which is preliminary data.</text>
</comment>
<organism evidence="1 2">
    <name type="scientific">Coptis chinensis</name>
    <dbReference type="NCBI Taxonomy" id="261450"/>
    <lineage>
        <taxon>Eukaryota</taxon>
        <taxon>Viridiplantae</taxon>
        <taxon>Streptophyta</taxon>
        <taxon>Embryophyta</taxon>
        <taxon>Tracheophyta</taxon>
        <taxon>Spermatophyta</taxon>
        <taxon>Magnoliopsida</taxon>
        <taxon>Ranunculales</taxon>
        <taxon>Ranunculaceae</taxon>
        <taxon>Coptidoideae</taxon>
        <taxon>Coptis</taxon>
    </lineage>
</organism>
<dbReference type="InterPro" id="IPR011009">
    <property type="entry name" value="Kinase-like_dom_sf"/>
</dbReference>
<dbReference type="GO" id="GO:0005886">
    <property type="term" value="C:plasma membrane"/>
    <property type="evidence" value="ECO:0007669"/>
    <property type="project" value="TreeGrafter"/>
</dbReference>
<dbReference type="SUPFAM" id="SSF56112">
    <property type="entry name" value="Protein kinase-like (PK-like)"/>
    <property type="match status" value="1"/>
</dbReference>
<dbReference type="InterPro" id="IPR045272">
    <property type="entry name" value="ANXUR1/2-like"/>
</dbReference>
<gene>
    <name evidence="1" type="ORF">IFM89_014998</name>
</gene>
<evidence type="ECO:0000313" key="2">
    <source>
        <dbReference type="Proteomes" id="UP000631114"/>
    </source>
</evidence>
<dbReference type="OrthoDB" id="4062651at2759"/>
<name>A0A835LMF0_9MAGN</name>
<dbReference type="PANTHER" id="PTHR27003:SF88">
    <property type="entry name" value="RECEPTOR-LIKE PROTEIN KINASE THESEUS 1"/>
    <property type="match status" value="1"/>
</dbReference>
<dbReference type="Proteomes" id="UP000631114">
    <property type="component" value="Unassembled WGS sequence"/>
</dbReference>
<evidence type="ECO:0000313" key="1">
    <source>
        <dbReference type="EMBL" id="KAF9601013.1"/>
    </source>
</evidence>
<dbReference type="EMBL" id="JADFTS010000006">
    <property type="protein sequence ID" value="KAF9601013.1"/>
    <property type="molecule type" value="Genomic_DNA"/>
</dbReference>
<accession>A0A835LMF0</accession>
<protein>
    <submittedName>
        <fullName evidence="1">Uncharacterized protein</fullName>
    </submittedName>
</protein>
<sequence>MSFTQAYPNPEGHSAMEDTELNEMIIETQAFGLFDWVREENDEMILVYDYTGNGTLREHIYIRATTLNSHGSKGWGFALEPHKRGLYYLHTGQNLNQTHVSTVVKGSFGYLDPEYFRRQQLTDKSDTLSVLSALRKGILEDIIDPQLKGKVNPECLNKFAETAEK</sequence>
<proteinExistence type="predicted"/>
<reference evidence="1 2" key="1">
    <citation type="submission" date="2020-10" db="EMBL/GenBank/DDBJ databases">
        <title>The Coptis chinensis genome and diversification of protoberbering-type alkaloids.</title>
        <authorList>
            <person name="Wang B."/>
            <person name="Shu S."/>
            <person name="Song C."/>
            <person name="Liu Y."/>
        </authorList>
    </citation>
    <scope>NUCLEOTIDE SEQUENCE [LARGE SCALE GENOMIC DNA]</scope>
    <source>
        <strain evidence="1">HL-2020</strain>
        <tissue evidence="1">Leaf</tissue>
    </source>
</reference>